<keyword evidence="2" id="KW-1185">Reference proteome</keyword>
<evidence type="ECO:0000313" key="2">
    <source>
        <dbReference type="Proteomes" id="UP000295722"/>
    </source>
</evidence>
<dbReference type="OrthoDB" id="9156464at2"/>
<comment type="caution">
    <text evidence="1">The sequence shown here is derived from an EMBL/GenBank/DDBJ whole genome shotgun (WGS) entry which is preliminary data.</text>
</comment>
<dbReference type="RefSeq" id="WP_133193503.1">
    <property type="nucleotide sequence ID" value="NZ_JBHUCW010000001.1"/>
</dbReference>
<sequence length="81" mass="8965">MQNRHLVKAIVDMAVFLEFTDEDVLNPDISMAALEQLANELQCMSESEKSSVAECIRELATSYGERSEFVVSLPENLGIAS</sequence>
<dbReference type="AlphaFoldDB" id="A0A4R5MGL7"/>
<protein>
    <submittedName>
        <fullName evidence="1">Uncharacterized protein</fullName>
    </submittedName>
</protein>
<dbReference type="EMBL" id="SMRP01000001">
    <property type="protein sequence ID" value="TDG26459.1"/>
    <property type="molecule type" value="Genomic_DNA"/>
</dbReference>
<reference evidence="1 2" key="1">
    <citation type="submission" date="2019-03" db="EMBL/GenBank/DDBJ databases">
        <title>Paraburkholderia sp. 4M-K11, isolated from subtropical forest soil.</title>
        <authorList>
            <person name="Gao Z.-H."/>
            <person name="Qiu L.-H."/>
        </authorList>
    </citation>
    <scope>NUCLEOTIDE SEQUENCE [LARGE SCALE GENOMIC DNA]</scope>
    <source>
        <strain evidence="1 2">4M-K11</strain>
    </source>
</reference>
<name>A0A4R5MGL7_9BURK</name>
<evidence type="ECO:0000313" key="1">
    <source>
        <dbReference type="EMBL" id="TDG26459.1"/>
    </source>
</evidence>
<accession>A0A4R5MGL7</accession>
<dbReference type="Proteomes" id="UP000295722">
    <property type="component" value="Unassembled WGS sequence"/>
</dbReference>
<proteinExistence type="predicted"/>
<organism evidence="1 2">
    <name type="scientific">Paraburkholderia silviterrae</name>
    <dbReference type="NCBI Taxonomy" id="2528715"/>
    <lineage>
        <taxon>Bacteria</taxon>
        <taxon>Pseudomonadati</taxon>
        <taxon>Pseudomonadota</taxon>
        <taxon>Betaproteobacteria</taxon>
        <taxon>Burkholderiales</taxon>
        <taxon>Burkholderiaceae</taxon>
        <taxon>Paraburkholderia</taxon>
    </lineage>
</organism>
<gene>
    <name evidence="1" type="ORF">EYW47_03700</name>
</gene>